<dbReference type="Pfam" id="PF13860">
    <property type="entry name" value="FlgD_ig"/>
    <property type="match status" value="1"/>
</dbReference>
<dbReference type="Gene3D" id="2.60.40.4070">
    <property type="match status" value="1"/>
</dbReference>
<dbReference type="SUPFAM" id="SSF49452">
    <property type="entry name" value="Starch-binding domain-like"/>
    <property type="match status" value="1"/>
</dbReference>
<sequence>MRKLVMNLIISILWITTATSAVTFNLNTSTAPGFTDTTSTLVIRGSMNGWGGNEWELSNVGGDYWTFTSDTLSDGDYEYKYVVIDNMGTESWESTNNRTLSVSGETNLPQDYWENGTIPPYTETNSIDVWFRVSTAGILGYNGEVMHIAGTMNGWSGEPLTQEGDSEFWSGQYSFDQSGSTVSYKFQHGLGGWESGINDRSFTSVNDTTLQWVYWNNQAPTEEEVIYSTVTLTLVDEANGFQDIRFKGTMSNWASVQGYDDGTNGDETAGDLIWTAVFDSIVGPNDYDWGAIDTDNGNGTTCNACDGSDGYGTWLLDIIGEPNQEFTVGEDGSVTGSTSITIPYQGSEITKTVIFSVDMTEWLDEEGATGMPVFSVARGDQMQVRAGFNGWDCDDPADCEMTRTPGTNIFSLAASVTGFPNTVSEFKYYMELDSSSIEVLNATYGVIYDGIGWEDSPQFGGGNRNFILGADDGTGLLELELAGYYDLPAGGVIPAGQTVAVTFTVDMTNAEALGFNAAEDSVYLSIKDRWLKYLQGLGDDYKIIAIANGNGTYSASPSFTGPFAWHMIYNWGFYDVSELAYVEEGGGFGFGRSRARYQHANANNNCSWGDYTFPEDVWQSEPPLPVEEFNPDSICILLTGIGKDIVPDNFFLTNNYPNPFNPTTSFTFGISSSIEVKISIYNILGQKIFSYSNGKLDAGTYEFNWNGLNQIGDRVTSGIYFYEMEAGNQFRDIKKMTLLK</sequence>
<dbReference type="InterPro" id="IPR002044">
    <property type="entry name" value="CBM20"/>
</dbReference>
<dbReference type="Pfam" id="PF00686">
    <property type="entry name" value="CBM_20"/>
    <property type="match status" value="1"/>
</dbReference>
<dbReference type="InterPro" id="IPR025965">
    <property type="entry name" value="FlgD/Vpr_Ig-like"/>
</dbReference>
<reference evidence="2" key="1">
    <citation type="submission" date="2018-05" db="EMBL/GenBank/DDBJ databases">
        <authorList>
            <person name="Lanie J.A."/>
            <person name="Ng W.-L."/>
            <person name="Kazmierczak K.M."/>
            <person name="Andrzejewski T.M."/>
            <person name="Davidsen T.M."/>
            <person name="Wayne K.J."/>
            <person name="Tettelin H."/>
            <person name="Glass J.I."/>
            <person name="Rusch D."/>
            <person name="Podicherti R."/>
            <person name="Tsui H.-C.T."/>
            <person name="Winkler M.E."/>
        </authorList>
    </citation>
    <scope>NUCLEOTIDE SEQUENCE</scope>
</reference>
<dbReference type="EMBL" id="UINC01010124">
    <property type="protein sequence ID" value="SVA45158.1"/>
    <property type="molecule type" value="Genomic_DNA"/>
</dbReference>
<dbReference type="AlphaFoldDB" id="A0A381VZI3"/>
<evidence type="ECO:0000313" key="2">
    <source>
        <dbReference type="EMBL" id="SVA45158.1"/>
    </source>
</evidence>
<dbReference type="InterPro" id="IPR026444">
    <property type="entry name" value="Secre_tail"/>
</dbReference>
<dbReference type="GO" id="GO:2001070">
    <property type="term" value="F:starch binding"/>
    <property type="evidence" value="ECO:0007669"/>
    <property type="project" value="InterPro"/>
</dbReference>
<dbReference type="SMART" id="SM01065">
    <property type="entry name" value="CBM_2"/>
    <property type="match status" value="1"/>
</dbReference>
<dbReference type="NCBIfam" id="TIGR04183">
    <property type="entry name" value="Por_Secre_tail"/>
    <property type="match status" value="1"/>
</dbReference>
<protein>
    <recommendedName>
        <fullName evidence="1">CBM20 domain-containing protein</fullName>
    </recommendedName>
</protein>
<name>A0A381VZI3_9ZZZZ</name>
<feature type="domain" description="CBM20" evidence="1">
    <location>
        <begin position="19"/>
        <end position="112"/>
    </location>
</feature>
<proteinExistence type="predicted"/>
<dbReference type="InterPro" id="IPR013784">
    <property type="entry name" value="Carb-bd-like_fold"/>
</dbReference>
<organism evidence="2">
    <name type="scientific">marine metagenome</name>
    <dbReference type="NCBI Taxonomy" id="408172"/>
    <lineage>
        <taxon>unclassified sequences</taxon>
        <taxon>metagenomes</taxon>
        <taxon>ecological metagenomes</taxon>
    </lineage>
</organism>
<dbReference type="Gene3D" id="2.60.40.10">
    <property type="entry name" value="Immunoglobulins"/>
    <property type="match status" value="1"/>
</dbReference>
<dbReference type="InterPro" id="IPR013783">
    <property type="entry name" value="Ig-like_fold"/>
</dbReference>
<evidence type="ECO:0000259" key="1">
    <source>
        <dbReference type="SMART" id="SM01065"/>
    </source>
</evidence>
<gene>
    <name evidence="2" type="ORF">METZ01_LOCUS98012</name>
</gene>
<accession>A0A381VZI3</accession>